<proteinExistence type="predicted"/>
<evidence type="ECO:0000313" key="2">
    <source>
        <dbReference type="EMBL" id="OGE94761.1"/>
    </source>
</evidence>
<evidence type="ECO:0000256" key="1">
    <source>
        <dbReference type="SAM" id="Phobius"/>
    </source>
</evidence>
<dbReference type="GO" id="GO:0016020">
    <property type="term" value="C:membrane"/>
    <property type="evidence" value="ECO:0007669"/>
    <property type="project" value="InterPro"/>
</dbReference>
<accession>A0A1F5PXU2</accession>
<feature type="transmembrane region" description="Helical" evidence="1">
    <location>
        <begin position="20"/>
        <end position="39"/>
    </location>
</feature>
<organism evidence="2 3">
    <name type="scientific">Candidatus Doudnabacteria bacterium RIFCSPLOWO2_01_FULL_44_21</name>
    <dbReference type="NCBI Taxonomy" id="1817841"/>
    <lineage>
        <taxon>Bacteria</taxon>
        <taxon>Candidatus Doudnaibacteriota</taxon>
    </lineage>
</organism>
<dbReference type="Pfam" id="PF02325">
    <property type="entry name" value="CCB3_YggT"/>
    <property type="match status" value="1"/>
</dbReference>
<dbReference type="Proteomes" id="UP000177281">
    <property type="component" value="Unassembled WGS sequence"/>
</dbReference>
<evidence type="ECO:0008006" key="4">
    <source>
        <dbReference type="Google" id="ProtNLM"/>
    </source>
</evidence>
<name>A0A1F5PXU2_9BACT</name>
<protein>
    <recommendedName>
        <fullName evidence="4">YggT family protein</fullName>
    </recommendedName>
</protein>
<dbReference type="InterPro" id="IPR003425">
    <property type="entry name" value="CCB3/YggT"/>
</dbReference>
<reference evidence="2 3" key="1">
    <citation type="journal article" date="2016" name="Nat. Commun.">
        <title>Thousands of microbial genomes shed light on interconnected biogeochemical processes in an aquifer system.</title>
        <authorList>
            <person name="Anantharaman K."/>
            <person name="Brown C.T."/>
            <person name="Hug L.A."/>
            <person name="Sharon I."/>
            <person name="Castelle C.J."/>
            <person name="Probst A.J."/>
            <person name="Thomas B.C."/>
            <person name="Singh A."/>
            <person name="Wilkins M.J."/>
            <person name="Karaoz U."/>
            <person name="Brodie E.L."/>
            <person name="Williams K.H."/>
            <person name="Hubbard S.S."/>
            <person name="Banfield J.F."/>
        </authorList>
    </citation>
    <scope>NUCLEOTIDE SEQUENCE [LARGE SCALE GENOMIC DNA]</scope>
</reference>
<gene>
    <name evidence="2" type="ORF">A3B10_02280</name>
</gene>
<feature type="transmembrane region" description="Helical" evidence="1">
    <location>
        <begin position="80"/>
        <end position="101"/>
    </location>
</feature>
<evidence type="ECO:0000313" key="3">
    <source>
        <dbReference type="Proteomes" id="UP000177281"/>
    </source>
</evidence>
<dbReference type="EMBL" id="MFFB01000008">
    <property type="protein sequence ID" value="OGE94761.1"/>
    <property type="molecule type" value="Genomic_DNA"/>
</dbReference>
<comment type="caution">
    <text evidence="2">The sequence shown here is derived from an EMBL/GenBank/DDBJ whole genome shotgun (WGS) entry which is preliminary data.</text>
</comment>
<keyword evidence="1" id="KW-1133">Transmembrane helix</keyword>
<keyword evidence="1" id="KW-0812">Transmembrane</keyword>
<sequence length="103" mass="12290">MASLYFTRLLIFFENLIHKAILLLELALFVRFLLKILGANPEALFVTTWYRFTEPFVAPFLRAFPDVIWFDRFVLDTSTIFAMVVYLLAMHILLMLLRFFFDE</sequence>
<dbReference type="AlphaFoldDB" id="A0A1F5PXU2"/>
<keyword evidence="1" id="KW-0472">Membrane</keyword>